<accession>A0A4Y7XDA8</accession>
<keyword evidence="3" id="KW-1185">Reference proteome</keyword>
<organism evidence="2 3">
    <name type="scientific">Alkanindiges illinoisensis</name>
    <dbReference type="NCBI Taxonomy" id="197183"/>
    <lineage>
        <taxon>Bacteria</taxon>
        <taxon>Pseudomonadati</taxon>
        <taxon>Pseudomonadota</taxon>
        <taxon>Gammaproteobacteria</taxon>
        <taxon>Moraxellales</taxon>
        <taxon>Moraxellaceae</taxon>
        <taxon>Alkanindiges</taxon>
    </lineage>
</organism>
<dbReference type="AlphaFoldDB" id="A0A4Y7XDA8"/>
<proteinExistence type="predicted"/>
<feature type="chain" id="PRO_5021214786" evidence="1">
    <location>
        <begin position="20"/>
        <end position="123"/>
    </location>
</feature>
<comment type="caution">
    <text evidence="2">The sequence shown here is derived from an EMBL/GenBank/DDBJ whole genome shotgun (WGS) entry which is preliminary data.</text>
</comment>
<reference evidence="2 3" key="1">
    <citation type="submission" date="2019-03" db="EMBL/GenBank/DDBJ databases">
        <title>Alkanindiges illinoisensis: a potential pathogenic isolated from ascites of a gastric cancer patient with abdominal metastasis.</title>
        <authorList>
            <person name="Hu X."/>
            <person name="Yang B."/>
            <person name="Yan X."/>
            <person name="Lin L."/>
            <person name="Zhao H."/>
            <person name="Zhou F."/>
            <person name="Su B."/>
            <person name="Chen J."/>
            <person name="Rui Y."/>
            <person name="Wang Q."/>
            <person name="Zheng L."/>
        </authorList>
    </citation>
    <scope>NUCLEOTIDE SEQUENCE [LARGE SCALE GENOMIC DNA]</scope>
    <source>
        <strain evidence="2 3">NFYY 23406</strain>
    </source>
</reference>
<keyword evidence="1" id="KW-0732">Signal</keyword>
<protein>
    <submittedName>
        <fullName evidence="2">Uncharacterized protein</fullName>
    </submittedName>
</protein>
<feature type="signal peptide" evidence="1">
    <location>
        <begin position="1"/>
        <end position="19"/>
    </location>
</feature>
<dbReference type="RefSeq" id="WP_134244236.1">
    <property type="nucleotide sequence ID" value="NZ_SNTY01000025.1"/>
</dbReference>
<evidence type="ECO:0000313" key="2">
    <source>
        <dbReference type="EMBL" id="TEU26787.1"/>
    </source>
</evidence>
<sequence>MYKFILSTGLVLLAGCATTQSFTTTMNYFNGQPASRLTAEFGTPDQRIERDGQTILVFRPIMINIPVPTPTITPPLVNGMGGTYITPRPSSNYSIRANCQVAFILKNNLVTDWYSQGKDCPSR</sequence>
<gene>
    <name evidence="2" type="ORF">E2B99_07145</name>
</gene>
<name>A0A4Y7XDA8_9GAMM</name>
<dbReference type="Proteomes" id="UP000297834">
    <property type="component" value="Unassembled WGS sequence"/>
</dbReference>
<evidence type="ECO:0000313" key="3">
    <source>
        <dbReference type="Proteomes" id="UP000297834"/>
    </source>
</evidence>
<evidence type="ECO:0000256" key="1">
    <source>
        <dbReference type="SAM" id="SignalP"/>
    </source>
</evidence>
<dbReference type="EMBL" id="SNTY01000025">
    <property type="protein sequence ID" value="TEU26787.1"/>
    <property type="molecule type" value="Genomic_DNA"/>
</dbReference>
<dbReference type="PROSITE" id="PS51257">
    <property type="entry name" value="PROKAR_LIPOPROTEIN"/>
    <property type="match status" value="1"/>
</dbReference>
<dbReference type="OrthoDB" id="6717625at2"/>